<name>A0A9P5NIN3_GYMJU</name>
<dbReference type="EMBL" id="JADNYJ010000100">
    <property type="protein sequence ID" value="KAF8885691.1"/>
    <property type="molecule type" value="Genomic_DNA"/>
</dbReference>
<organism evidence="1 2">
    <name type="scientific">Gymnopilus junonius</name>
    <name type="common">Spectacular rustgill mushroom</name>
    <name type="synonym">Gymnopilus spectabilis subsp. junonius</name>
    <dbReference type="NCBI Taxonomy" id="109634"/>
    <lineage>
        <taxon>Eukaryota</taxon>
        <taxon>Fungi</taxon>
        <taxon>Dikarya</taxon>
        <taxon>Basidiomycota</taxon>
        <taxon>Agaricomycotina</taxon>
        <taxon>Agaricomycetes</taxon>
        <taxon>Agaricomycetidae</taxon>
        <taxon>Agaricales</taxon>
        <taxon>Agaricineae</taxon>
        <taxon>Hymenogastraceae</taxon>
        <taxon>Gymnopilus</taxon>
    </lineage>
</organism>
<gene>
    <name evidence="1" type="ORF">CPB84DRAFT_1788164</name>
</gene>
<protein>
    <submittedName>
        <fullName evidence="1">Uncharacterized protein</fullName>
    </submittedName>
</protein>
<evidence type="ECO:0000313" key="2">
    <source>
        <dbReference type="Proteomes" id="UP000724874"/>
    </source>
</evidence>
<dbReference type="OrthoDB" id="3830579at2759"/>
<proteinExistence type="predicted"/>
<dbReference type="Proteomes" id="UP000724874">
    <property type="component" value="Unassembled WGS sequence"/>
</dbReference>
<dbReference type="AlphaFoldDB" id="A0A9P5NIN3"/>
<accession>A0A9P5NIN3</accession>
<comment type="caution">
    <text evidence="1">The sequence shown here is derived from an EMBL/GenBank/DDBJ whole genome shotgun (WGS) entry which is preliminary data.</text>
</comment>
<keyword evidence="2" id="KW-1185">Reference proteome</keyword>
<sequence length="215" mass="24175">MNVFQRNSVVVPLAPEIIWFSPSHAFLQHPNDMLYAVNRASAKNGPGLIAHYQGDELEGNSVSKIWVSVWRSLDHHRDIMKHEAYTDLVLPMLEAMDGSTQPAQVLINSLTDFEQALSSPITQFIYITLRPLHDRGFELAPLIEKLKKEMRCLSGCLSSCWGPSVEKDTLEIGIIGWKSVQDRNKALHGPLQSMLSDIRQISAIHIRDAVLTCTF</sequence>
<reference evidence="1" key="1">
    <citation type="submission" date="2020-11" db="EMBL/GenBank/DDBJ databases">
        <authorList>
            <consortium name="DOE Joint Genome Institute"/>
            <person name="Ahrendt S."/>
            <person name="Riley R."/>
            <person name="Andreopoulos W."/>
            <person name="LaButti K."/>
            <person name="Pangilinan J."/>
            <person name="Ruiz-duenas F.J."/>
            <person name="Barrasa J.M."/>
            <person name="Sanchez-Garcia M."/>
            <person name="Camarero S."/>
            <person name="Miyauchi S."/>
            <person name="Serrano A."/>
            <person name="Linde D."/>
            <person name="Babiker R."/>
            <person name="Drula E."/>
            <person name="Ayuso-Fernandez I."/>
            <person name="Pacheco R."/>
            <person name="Padilla G."/>
            <person name="Ferreira P."/>
            <person name="Barriuso J."/>
            <person name="Kellner H."/>
            <person name="Castanera R."/>
            <person name="Alfaro M."/>
            <person name="Ramirez L."/>
            <person name="Pisabarro A.G."/>
            <person name="Kuo A."/>
            <person name="Tritt A."/>
            <person name="Lipzen A."/>
            <person name="He G."/>
            <person name="Yan M."/>
            <person name="Ng V."/>
            <person name="Cullen D."/>
            <person name="Martin F."/>
            <person name="Rosso M.-N."/>
            <person name="Henrissat B."/>
            <person name="Hibbett D."/>
            <person name="Martinez A.T."/>
            <person name="Grigoriev I.V."/>
        </authorList>
    </citation>
    <scope>NUCLEOTIDE SEQUENCE</scope>
    <source>
        <strain evidence="1">AH 44721</strain>
    </source>
</reference>
<evidence type="ECO:0000313" key="1">
    <source>
        <dbReference type="EMBL" id="KAF8885691.1"/>
    </source>
</evidence>